<evidence type="ECO:0000313" key="21">
    <source>
        <dbReference type="Proteomes" id="UP000515158"/>
    </source>
</evidence>
<comment type="subcellular location">
    <subcellularLocation>
        <location evidence="4">Nucleus</location>
    </subcellularLocation>
</comment>
<evidence type="ECO:0000256" key="15">
    <source>
        <dbReference type="ARBA" id="ARBA00023204"/>
    </source>
</evidence>
<dbReference type="Proteomes" id="UP000515158">
    <property type="component" value="Unplaced"/>
</dbReference>
<dbReference type="FunFam" id="3.30.160.70:FF:000001">
    <property type="entry name" value="Methylated-DNA--protein-cysteine methyltransferase"/>
    <property type="match status" value="1"/>
</dbReference>
<feature type="domain" description="Methylated-DNA-[protein]-cysteine S-methyltransferase DNA binding" evidence="20">
    <location>
        <begin position="115"/>
        <end position="196"/>
    </location>
</feature>
<dbReference type="Gene3D" id="1.10.10.10">
    <property type="entry name" value="Winged helix-like DNA-binding domain superfamily/Winged helix DNA-binding domain"/>
    <property type="match status" value="1"/>
</dbReference>
<keyword evidence="16" id="KW-0539">Nucleus</keyword>
<protein>
    <recommendedName>
        <fullName evidence="7">Methylated-DNA--protein-cysteine methyltransferase</fullName>
        <ecNumber evidence="6">2.1.1.63</ecNumber>
    </recommendedName>
    <alternativeName>
        <fullName evidence="17">6-O-methylguanine-DNA methyltransferase</fullName>
    </alternativeName>
    <alternativeName>
        <fullName evidence="18">O-6-methylguanine-DNA-alkyltransferase</fullName>
    </alternativeName>
</protein>
<evidence type="ECO:0000259" key="20">
    <source>
        <dbReference type="Pfam" id="PF01035"/>
    </source>
</evidence>
<evidence type="ECO:0000256" key="14">
    <source>
        <dbReference type="ARBA" id="ARBA00023125"/>
    </source>
</evidence>
<keyword evidence="21" id="KW-1185">Reference proteome</keyword>
<dbReference type="GO" id="GO:0046872">
    <property type="term" value="F:metal ion binding"/>
    <property type="evidence" value="ECO:0007669"/>
    <property type="project" value="UniProtKB-KW"/>
</dbReference>
<evidence type="ECO:0000256" key="3">
    <source>
        <dbReference type="ARBA" id="ARBA00003317"/>
    </source>
</evidence>
<dbReference type="PANTHER" id="PTHR46460">
    <property type="entry name" value="METHYLATED-DNA--PROTEIN-CYSTEINE METHYLTRANSFERASE"/>
    <property type="match status" value="1"/>
</dbReference>
<keyword evidence="8" id="KW-0597">Phosphoprotein</keyword>
<keyword evidence="11" id="KW-0479">Metal-binding</keyword>
<dbReference type="NCBIfam" id="TIGR00589">
    <property type="entry name" value="ogt"/>
    <property type="match status" value="1"/>
</dbReference>
<dbReference type="GO" id="GO:0032259">
    <property type="term" value="P:methylation"/>
    <property type="evidence" value="ECO:0007669"/>
    <property type="project" value="UniProtKB-KW"/>
</dbReference>
<comment type="cofactor">
    <cofactor evidence="2">
        <name>Zn(2+)</name>
        <dbReference type="ChEBI" id="CHEBI:29105"/>
    </cofactor>
</comment>
<evidence type="ECO:0000256" key="12">
    <source>
        <dbReference type="ARBA" id="ARBA00022763"/>
    </source>
</evidence>
<dbReference type="FunFam" id="1.10.10.10:FF:000214">
    <property type="entry name" value="Methylated-DNA--protein-cysteine methyltransferase"/>
    <property type="match status" value="1"/>
</dbReference>
<evidence type="ECO:0000256" key="7">
    <source>
        <dbReference type="ARBA" id="ARBA00015377"/>
    </source>
</evidence>
<dbReference type="InParanoid" id="A0A6P8ZZV1"/>
<keyword evidence="10" id="KW-0808">Transferase</keyword>
<evidence type="ECO:0000256" key="18">
    <source>
        <dbReference type="ARBA" id="ARBA00031621"/>
    </source>
</evidence>
<comment type="catalytic activity">
    <reaction evidence="19">
        <text>a 6-O-methyl-2'-deoxyguanosine in DNA + L-cysteinyl-[protein] = S-methyl-L-cysteinyl-[protein] + a 2'-deoxyguanosine in DNA</text>
        <dbReference type="Rhea" id="RHEA:24000"/>
        <dbReference type="Rhea" id="RHEA-COMP:10131"/>
        <dbReference type="Rhea" id="RHEA-COMP:10132"/>
        <dbReference type="Rhea" id="RHEA-COMP:11367"/>
        <dbReference type="Rhea" id="RHEA-COMP:11368"/>
        <dbReference type="ChEBI" id="CHEBI:29950"/>
        <dbReference type="ChEBI" id="CHEBI:82612"/>
        <dbReference type="ChEBI" id="CHEBI:85445"/>
        <dbReference type="ChEBI" id="CHEBI:85448"/>
        <dbReference type="EC" id="2.1.1.63"/>
    </reaction>
</comment>
<dbReference type="InterPro" id="IPR014048">
    <property type="entry name" value="MethylDNA_cys_MeTrfase_DNA-bd"/>
</dbReference>
<proteinExistence type="inferred from homology"/>
<evidence type="ECO:0000256" key="9">
    <source>
        <dbReference type="ARBA" id="ARBA00022603"/>
    </source>
</evidence>
<keyword evidence="13" id="KW-0862">Zinc</keyword>
<evidence type="ECO:0000256" key="11">
    <source>
        <dbReference type="ARBA" id="ARBA00022723"/>
    </source>
</evidence>
<evidence type="ECO:0000256" key="19">
    <source>
        <dbReference type="ARBA" id="ARBA00049348"/>
    </source>
</evidence>
<comment type="catalytic activity">
    <reaction evidence="1">
        <text>a 4-O-methyl-thymidine in DNA + L-cysteinyl-[protein] = a thymidine in DNA + S-methyl-L-cysteinyl-[protein]</text>
        <dbReference type="Rhea" id="RHEA:53428"/>
        <dbReference type="Rhea" id="RHEA-COMP:10131"/>
        <dbReference type="Rhea" id="RHEA-COMP:10132"/>
        <dbReference type="Rhea" id="RHEA-COMP:13555"/>
        <dbReference type="Rhea" id="RHEA-COMP:13556"/>
        <dbReference type="ChEBI" id="CHEBI:29950"/>
        <dbReference type="ChEBI" id="CHEBI:82612"/>
        <dbReference type="ChEBI" id="CHEBI:137386"/>
        <dbReference type="ChEBI" id="CHEBI:137387"/>
        <dbReference type="EC" id="2.1.1.63"/>
    </reaction>
</comment>
<evidence type="ECO:0000256" key="1">
    <source>
        <dbReference type="ARBA" id="ARBA00001286"/>
    </source>
</evidence>
<dbReference type="Pfam" id="PF01035">
    <property type="entry name" value="DNA_binding_1"/>
    <property type="match status" value="1"/>
</dbReference>
<keyword evidence="12" id="KW-0227">DNA damage</keyword>
<keyword evidence="9 22" id="KW-0489">Methyltransferase</keyword>
<reference evidence="22" key="1">
    <citation type="submission" date="2025-08" db="UniProtKB">
        <authorList>
            <consortium name="RefSeq"/>
        </authorList>
    </citation>
    <scope>IDENTIFICATION</scope>
    <source>
        <tissue evidence="22">Total insect</tissue>
    </source>
</reference>
<dbReference type="Gene3D" id="3.30.160.70">
    <property type="entry name" value="Methylated DNA-protein cysteine methyltransferase domain"/>
    <property type="match status" value="1"/>
</dbReference>
<dbReference type="InterPro" id="IPR001497">
    <property type="entry name" value="MethylDNA_cys_MeTrfase_AS"/>
</dbReference>
<evidence type="ECO:0000256" key="16">
    <source>
        <dbReference type="ARBA" id="ARBA00023242"/>
    </source>
</evidence>
<dbReference type="PANTHER" id="PTHR46460:SF1">
    <property type="entry name" value="METHYLATED-DNA--PROTEIN-CYSTEINE METHYLTRANSFERASE"/>
    <property type="match status" value="1"/>
</dbReference>
<evidence type="ECO:0000256" key="13">
    <source>
        <dbReference type="ARBA" id="ARBA00022833"/>
    </source>
</evidence>
<dbReference type="EC" id="2.1.1.63" evidence="6"/>
<dbReference type="InterPro" id="IPR036631">
    <property type="entry name" value="MGMT_N_sf"/>
</dbReference>
<dbReference type="CDD" id="cd06445">
    <property type="entry name" value="ATase"/>
    <property type="match status" value="1"/>
</dbReference>
<accession>A0A6P8ZZV1</accession>
<dbReference type="AlphaFoldDB" id="A0A6P8ZZV1"/>
<name>A0A6P8ZZV1_THRPL</name>
<sequence>MKSSTRSRIAAACGDGKKRTLETFRVSTPIGEMLLCVCSQGLHMIYQKDNITDENFVPDTSKHTSLLSNPPQDEKVKNCLENCLKWLETYFHNVGNVSHLCIPLLCPLSVDDLSFRERVLFYLVDKVPFGKTITYGELASFAGSPGAQQAVGTVMASNPFQLIVPCHRVVKSGNKVGKYSGGCRNTVKVWLLQHEGLSVDETGSVLTQLA</sequence>
<dbReference type="SUPFAM" id="SSF53155">
    <property type="entry name" value="Methylated DNA-protein cysteine methyltransferase domain"/>
    <property type="match status" value="1"/>
</dbReference>
<dbReference type="SUPFAM" id="SSF46767">
    <property type="entry name" value="Methylated DNA-protein cysteine methyltransferase, C-terminal domain"/>
    <property type="match status" value="1"/>
</dbReference>
<keyword evidence="14" id="KW-0238">DNA-binding</keyword>
<dbReference type="OrthoDB" id="1907495at2759"/>
<dbReference type="GeneID" id="117651068"/>
<evidence type="ECO:0000256" key="8">
    <source>
        <dbReference type="ARBA" id="ARBA00022553"/>
    </source>
</evidence>
<dbReference type="PROSITE" id="PS00374">
    <property type="entry name" value="MGMT"/>
    <property type="match status" value="1"/>
</dbReference>
<keyword evidence="15" id="KW-0234">DNA repair</keyword>
<dbReference type="GO" id="GO:0003908">
    <property type="term" value="F:methylated-DNA-[protein]-cysteine S-methyltransferase activity"/>
    <property type="evidence" value="ECO:0007669"/>
    <property type="project" value="UniProtKB-EC"/>
</dbReference>
<dbReference type="GO" id="GO:0005654">
    <property type="term" value="C:nucleoplasm"/>
    <property type="evidence" value="ECO:0007669"/>
    <property type="project" value="TreeGrafter"/>
</dbReference>
<dbReference type="KEGG" id="tpal:117651068"/>
<evidence type="ECO:0000313" key="22">
    <source>
        <dbReference type="RefSeq" id="XP_034250690.1"/>
    </source>
</evidence>
<gene>
    <name evidence="22" type="primary">LOC117651068</name>
</gene>
<organism evidence="22">
    <name type="scientific">Thrips palmi</name>
    <name type="common">Melon thrips</name>
    <dbReference type="NCBI Taxonomy" id="161013"/>
    <lineage>
        <taxon>Eukaryota</taxon>
        <taxon>Metazoa</taxon>
        <taxon>Ecdysozoa</taxon>
        <taxon>Arthropoda</taxon>
        <taxon>Hexapoda</taxon>
        <taxon>Insecta</taxon>
        <taxon>Pterygota</taxon>
        <taxon>Neoptera</taxon>
        <taxon>Paraneoptera</taxon>
        <taxon>Thysanoptera</taxon>
        <taxon>Terebrantia</taxon>
        <taxon>Thripoidea</taxon>
        <taxon>Thripidae</taxon>
        <taxon>Thrips</taxon>
    </lineage>
</organism>
<dbReference type="RefSeq" id="XP_034250690.1">
    <property type="nucleotide sequence ID" value="XM_034394799.1"/>
</dbReference>
<evidence type="ECO:0000256" key="4">
    <source>
        <dbReference type="ARBA" id="ARBA00004123"/>
    </source>
</evidence>
<evidence type="ECO:0000256" key="2">
    <source>
        <dbReference type="ARBA" id="ARBA00001947"/>
    </source>
</evidence>
<evidence type="ECO:0000256" key="10">
    <source>
        <dbReference type="ARBA" id="ARBA00022679"/>
    </source>
</evidence>
<evidence type="ECO:0000256" key="6">
    <source>
        <dbReference type="ARBA" id="ARBA00011918"/>
    </source>
</evidence>
<evidence type="ECO:0000256" key="17">
    <source>
        <dbReference type="ARBA" id="ARBA00030795"/>
    </source>
</evidence>
<evidence type="ECO:0000256" key="5">
    <source>
        <dbReference type="ARBA" id="ARBA00008711"/>
    </source>
</evidence>
<dbReference type="GO" id="GO:0003677">
    <property type="term" value="F:DNA binding"/>
    <property type="evidence" value="ECO:0007669"/>
    <property type="project" value="UniProtKB-KW"/>
</dbReference>
<dbReference type="InterPro" id="IPR036388">
    <property type="entry name" value="WH-like_DNA-bd_sf"/>
</dbReference>
<dbReference type="InterPro" id="IPR036217">
    <property type="entry name" value="MethylDNA_cys_MeTrfase_DNAb"/>
</dbReference>
<dbReference type="GO" id="GO:0006281">
    <property type="term" value="P:DNA repair"/>
    <property type="evidence" value="ECO:0007669"/>
    <property type="project" value="UniProtKB-KW"/>
</dbReference>
<comment type="function">
    <text evidence="3">Involved in the cellular defense against the biological effects of O6-methylguanine (O6-MeG) and O4-methylthymine (O4-MeT) in DNA. Repairs the methylated nucleobase in DNA by stoichiometrically transferring the methyl group to a cysteine residue in the enzyme. This is a suicide reaction: the enzyme is irreversibly inactivated.</text>
</comment>
<comment type="similarity">
    <text evidence="5">Belongs to the MGMT family.</text>
</comment>